<dbReference type="EMBL" id="JAWDGP010002696">
    <property type="protein sequence ID" value="KAK3780673.1"/>
    <property type="molecule type" value="Genomic_DNA"/>
</dbReference>
<feature type="compositionally biased region" description="Basic and acidic residues" evidence="2">
    <location>
        <begin position="641"/>
        <end position="653"/>
    </location>
</feature>
<feature type="compositionally biased region" description="Polar residues" evidence="2">
    <location>
        <begin position="459"/>
        <end position="490"/>
    </location>
</feature>
<evidence type="ECO:0000259" key="3">
    <source>
        <dbReference type="SMART" id="SM00454"/>
    </source>
</evidence>
<accession>A0AAE1DT40</accession>
<evidence type="ECO:0000256" key="1">
    <source>
        <dbReference type="SAM" id="Coils"/>
    </source>
</evidence>
<dbReference type="CDD" id="cd09487">
    <property type="entry name" value="SAM_superfamily"/>
    <property type="match status" value="1"/>
</dbReference>
<dbReference type="SMART" id="SM00454">
    <property type="entry name" value="SAM"/>
    <property type="match status" value="1"/>
</dbReference>
<keyword evidence="5" id="KW-1185">Reference proteome</keyword>
<evidence type="ECO:0000256" key="2">
    <source>
        <dbReference type="SAM" id="MobiDB-lite"/>
    </source>
</evidence>
<feature type="region of interest" description="Disordered" evidence="2">
    <location>
        <begin position="263"/>
        <end position="350"/>
    </location>
</feature>
<dbReference type="InterPro" id="IPR001660">
    <property type="entry name" value="SAM"/>
</dbReference>
<feature type="region of interest" description="Disordered" evidence="2">
    <location>
        <begin position="363"/>
        <end position="502"/>
    </location>
</feature>
<feature type="region of interest" description="Disordered" evidence="2">
    <location>
        <begin position="1"/>
        <end position="119"/>
    </location>
</feature>
<reference evidence="4" key="1">
    <citation type="journal article" date="2023" name="G3 (Bethesda)">
        <title>A reference genome for the long-term kleptoplast-retaining sea slug Elysia crispata morphotype clarki.</title>
        <authorList>
            <person name="Eastman K.E."/>
            <person name="Pendleton A.L."/>
            <person name="Shaikh M.A."/>
            <person name="Suttiyut T."/>
            <person name="Ogas R."/>
            <person name="Tomko P."/>
            <person name="Gavelis G."/>
            <person name="Widhalm J.R."/>
            <person name="Wisecaver J.H."/>
        </authorList>
    </citation>
    <scope>NUCLEOTIDE SEQUENCE</scope>
    <source>
        <strain evidence="4">ECLA1</strain>
    </source>
</reference>
<feature type="compositionally biased region" description="Polar residues" evidence="2">
    <location>
        <begin position="194"/>
        <end position="222"/>
    </location>
</feature>
<feature type="compositionally biased region" description="Polar residues" evidence="2">
    <location>
        <begin position="363"/>
        <end position="384"/>
    </location>
</feature>
<keyword evidence="1" id="KW-0175">Coiled coil</keyword>
<feature type="compositionally biased region" description="Low complexity" evidence="2">
    <location>
        <begin position="385"/>
        <end position="397"/>
    </location>
</feature>
<feature type="compositionally biased region" description="Low complexity" evidence="2">
    <location>
        <begin position="55"/>
        <end position="67"/>
    </location>
</feature>
<feature type="region of interest" description="Disordered" evidence="2">
    <location>
        <begin position="522"/>
        <end position="609"/>
    </location>
</feature>
<feature type="region of interest" description="Disordered" evidence="2">
    <location>
        <begin position="169"/>
        <end position="222"/>
    </location>
</feature>
<evidence type="ECO:0000313" key="4">
    <source>
        <dbReference type="EMBL" id="KAK3780673.1"/>
    </source>
</evidence>
<protein>
    <recommendedName>
        <fullName evidence="3">SAM domain-containing protein</fullName>
    </recommendedName>
</protein>
<dbReference type="InterPro" id="IPR013761">
    <property type="entry name" value="SAM/pointed_sf"/>
</dbReference>
<feature type="compositionally biased region" description="Polar residues" evidence="2">
    <location>
        <begin position="81"/>
        <end position="92"/>
    </location>
</feature>
<dbReference type="Proteomes" id="UP001283361">
    <property type="component" value="Unassembled WGS sequence"/>
</dbReference>
<feature type="region of interest" description="Disordered" evidence="2">
    <location>
        <begin position="821"/>
        <end position="900"/>
    </location>
</feature>
<feature type="compositionally biased region" description="Basic residues" evidence="2">
    <location>
        <begin position="546"/>
        <end position="557"/>
    </location>
</feature>
<dbReference type="SUPFAM" id="SSF47769">
    <property type="entry name" value="SAM/Pointed domain"/>
    <property type="match status" value="1"/>
</dbReference>
<evidence type="ECO:0000313" key="5">
    <source>
        <dbReference type="Proteomes" id="UP001283361"/>
    </source>
</evidence>
<dbReference type="Gene3D" id="1.10.150.50">
    <property type="entry name" value="Transcription Factor, Ets-1"/>
    <property type="match status" value="1"/>
</dbReference>
<feature type="compositionally biased region" description="Polar residues" evidence="2">
    <location>
        <begin position="170"/>
        <end position="183"/>
    </location>
</feature>
<dbReference type="Pfam" id="PF07647">
    <property type="entry name" value="SAM_2"/>
    <property type="match status" value="1"/>
</dbReference>
<feature type="region of interest" description="Disordered" evidence="2">
    <location>
        <begin position="713"/>
        <end position="750"/>
    </location>
</feature>
<feature type="compositionally biased region" description="Gly residues" evidence="2">
    <location>
        <begin position="829"/>
        <end position="840"/>
    </location>
</feature>
<feature type="compositionally biased region" description="Basic residues" evidence="2">
    <location>
        <begin position="859"/>
        <end position="876"/>
    </location>
</feature>
<feature type="coiled-coil region" evidence="1">
    <location>
        <begin position="934"/>
        <end position="961"/>
    </location>
</feature>
<feature type="compositionally biased region" description="Polar residues" evidence="2">
    <location>
        <begin position="281"/>
        <end position="294"/>
    </location>
</feature>
<sequence>MVMPGRITTLSGGHASPGPQAIPLQDRPVPSVRRLSQGPAQNVLPDIAISEFSRPTETMNRTNTSTRTPPPQSRGFDGSRPHQQLYGTTSPASPYHSAQAYQEQRQLRPGGGYINSSRPVSAVRPQSAMAVTSPSFSPGPSTAMERPPSSLGVAWGSTYKSGAPVLKLNSADNAEGRTQGNERNSLENRLKSLVTDNSGPDRTSSRFDGTSWRGQQGHLDTTNQFSLHQRSRSYGDGATLGDTYGDGYIDVKDFGHEDVYAQVSRRSDPQRSYESIPGYVTPSSSGLAVTQSNEARAPVSDGTRSGAKESQGTSGYDLRSAWQRLYGNRPGGSGAPSQSRRQSVEDSIDSSVAVDTSTFLRSLSQRQPQNTQPASFPQKQTSQQHASSEHISIAISSRNSGVNQSQSTFSNENNPNSQHSRNTNRPVTPISVPEQNDYKNPYLLLPSPTEPMSGGRESPTGQSSSNPDQVSGSNNSSQLSTVSTTSNKFTTFKPEKKKNQANIAREMTPLGPAAKYPDMQLQHRGTYSGPQHAAIGSNSRSPGIQRHQHNSPHHRNRPSSSSPHDELSNSRRHRSDSHSSEGTAEFVVRGEGKGHNSNRPMSRGKDPSALFLDSEEEDNLAGDYPISHLDSVFDYPLDDEDHGHGATGSDHDGSVSPPLPPLSSMQEGSNRSPARPYVRGDTVRHKHTKSSSPAEASPPERIDLLKQDYSAGNVRPGVSGSAGYEAGFDGRRGKFARGNQAKEPRHHKPSLTDYARSRSLEDVRESGNESVISFDVENTMLMVEPSDQSEMGTLRSQAGGSSVRAQLNRLEGMYSQMMKSLEERRASSPGGGGGGAGGEGARSRTRRRWSIGSSDTSSMHRHHHHHHHHQHGHKEHHGSGGSRHSRGAAAGDSDGSWIDGKNGRAIGKRFQRLESHVITLARSVAHLSSELRSHNSMSREMENVKREIQELKKNRDGSDRYHLQAPGHFMGDNHRLLTEFERYKGWVPSLTNPRRVNKLTKFFGQEPPLLEIFMRRLGYEKYVKNFEEEHIGMIELPYMTEERLKSIGIPMGPRMRILQEAQMCFQQGNFDVYFV</sequence>
<proteinExistence type="predicted"/>
<gene>
    <name evidence="4" type="ORF">RRG08_028121</name>
</gene>
<feature type="compositionally biased region" description="Polar residues" evidence="2">
    <location>
        <begin position="398"/>
        <end position="426"/>
    </location>
</feature>
<name>A0AAE1DT40_9GAST</name>
<comment type="caution">
    <text evidence="4">The sequence shown here is derived from an EMBL/GenBank/DDBJ whole genome shotgun (WGS) entry which is preliminary data.</text>
</comment>
<dbReference type="AlphaFoldDB" id="A0AAE1DT40"/>
<organism evidence="4 5">
    <name type="scientific">Elysia crispata</name>
    <name type="common">lettuce slug</name>
    <dbReference type="NCBI Taxonomy" id="231223"/>
    <lineage>
        <taxon>Eukaryota</taxon>
        <taxon>Metazoa</taxon>
        <taxon>Spiralia</taxon>
        <taxon>Lophotrochozoa</taxon>
        <taxon>Mollusca</taxon>
        <taxon>Gastropoda</taxon>
        <taxon>Heterobranchia</taxon>
        <taxon>Euthyneura</taxon>
        <taxon>Panpulmonata</taxon>
        <taxon>Sacoglossa</taxon>
        <taxon>Placobranchoidea</taxon>
        <taxon>Plakobranchidae</taxon>
        <taxon>Elysia</taxon>
    </lineage>
</organism>
<feature type="domain" description="SAM" evidence="3">
    <location>
        <begin position="1003"/>
        <end position="1067"/>
    </location>
</feature>
<feature type="region of interest" description="Disordered" evidence="2">
    <location>
        <begin position="632"/>
        <end position="700"/>
    </location>
</feature>